<dbReference type="AlphaFoldDB" id="A0AAN4ZEJ3"/>
<dbReference type="EMBL" id="BTRK01000002">
    <property type="protein sequence ID" value="GMR36297.1"/>
    <property type="molecule type" value="Genomic_DNA"/>
</dbReference>
<keyword evidence="2" id="KW-1133">Transmembrane helix</keyword>
<keyword evidence="2" id="KW-0812">Transmembrane</keyword>
<gene>
    <name evidence="3" type="ORF">PMAYCL1PPCAC_06492</name>
</gene>
<sequence>RESLHFLLFFFYLYHSSSRMSFSSFIVSFTLYWFLLAQLCSLAYATSGAPTNGTKTATSTGEQKSEGITPLHIGLIVGGVILLILLGIGGWLGYVKYQNYKLNKNWNGNAVWNRQREKELNKAKKAEEERKQQMDKGAIEEEEKKDNEMWEQVDKMKKPVDGFTTSQL</sequence>
<evidence type="ECO:0000313" key="4">
    <source>
        <dbReference type="Proteomes" id="UP001328107"/>
    </source>
</evidence>
<evidence type="ECO:0000313" key="3">
    <source>
        <dbReference type="EMBL" id="GMR36297.1"/>
    </source>
</evidence>
<evidence type="ECO:0000256" key="2">
    <source>
        <dbReference type="SAM" id="Phobius"/>
    </source>
</evidence>
<feature type="transmembrane region" description="Helical" evidence="2">
    <location>
        <begin position="21"/>
        <end position="45"/>
    </location>
</feature>
<feature type="region of interest" description="Disordered" evidence="1">
    <location>
        <begin position="120"/>
        <end position="168"/>
    </location>
</feature>
<keyword evidence="2" id="KW-0472">Membrane</keyword>
<name>A0AAN4ZEJ3_9BILA</name>
<proteinExistence type="predicted"/>
<feature type="non-terminal residue" evidence="3">
    <location>
        <position position="168"/>
    </location>
</feature>
<reference evidence="4" key="1">
    <citation type="submission" date="2022-10" db="EMBL/GenBank/DDBJ databases">
        <title>Genome assembly of Pristionchus species.</title>
        <authorList>
            <person name="Yoshida K."/>
            <person name="Sommer R.J."/>
        </authorList>
    </citation>
    <scope>NUCLEOTIDE SEQUENCE [LARGE SCALE GENOMIC DNA]</scope>
    <source>
        <strain evidence="4">RS5460</strain>
    </source>
</reference>
<evidence type="ECO:0000256" key="1">
    <source>
        <dbReference type="SAM" id="MobiDB-lite"/>
    </source>
</evidence>
<feature type="transmembrane region" description="Helical" evidence="2">
    <location>
        <begin position="71"/>
        <end position="94"/>
    </location>
</feature>
<comment type="caution">
    <text evidence="3">The sequence shown here is derived from an EMBL/GenBank/DDBJ whole genome shotgun (WGS) entry which is preliminary data.</text>
</comment>
<dbReference type="Proteomes" id="UP001328107">
    <property type="component" value="Unassembled WGS sequence"/>
</dbReference>
<feature type="non-terminal residue" evidence="3">
    <location>
        <position position="1"/>
    </location>
</feature>
<keyword evidence="4" id="KW-1185">Reference proteome</keyword>
<accession>A0AAN4ZEJ3</accession>
<protein>
    <submittedName>
        <fullName evidence="3">Uncharacterized protein</fullName>
    </submittedName>
</protein>
<feature type="compositionally biased region" description="Basic and acidic residues" evidence="1">
    <location>
        <begin position="120"/>
        <end position="160"/>
    </location>
</feature>
<organism evidence="3 4">
    <name type="scientific">Pristionchus mayeri</name>
    <dbReference type="NCBI Taxonomy" id="1317129"/>
    <lineage>
        <taxon>Eukaryota</taxon>
        <taxon>Metazoa</taxon>
        <taxon>Ecdysozoa</taxon>
        <taxon>Nematoda</taxon>
        <taxon>Chromadorea</taxon>
        <taxon>Rhabditida</taxon>
        <taxon>Rhabditina</taxon>
        <taxon>Diplogasteromorpha</taxon>
        <taxon>Diplogasteroidea</taxon>
        <taxon>Neodiplogasteridae</taxon>
        <taxon>Pristionchus</taxon>
    </lineage>
</organism>